<organism evidence="2">
    <name type="scientific">Vitis vinifera</name>
    <name type="common">Grape</name>
    <dbReference type="NCBI Taxonomy" id="29760"/>
    <lineage>
        <taxon>Eukaryota</taxon>
        <taxon>Viridiplantae</taxon>
        <taxon>Streptophyta</taxon>
        <taxon>Embryophyta</taxon>
        <taxon>Tracheophyta</taxon>
        <taxon>Spermatophyta</taxon>
        <taxon>Magnoliopsida</taxon>
        <taxon>eudicotyledons</taxon>
        <taxon>Gunneridae</taxon>
        <taxon>Pentapetalae</taxon>
        <taxon>rosids</taxon>
        <taxon>Vitales</taxon>
        <taxon>Vitaceae</taxon>
        <taxon>Viteae</taxon>
        <taxon>Vitis</taxon>
    </lineage>
</organism>
<proteinExistence type="predicted"/>
<feature type="domain" description="Reverse transcriptase Ty1/copia-type" evidence="1">
    <location>
        <begin position="55"/>
        <end position="240"/>
    </location>
</feature>
<accession>A5BF01</accession>
<dbReference type="PANTHER" id="PTHR11439:SF521">
    <property type="entry name" value="RNA-DIRECTED DNA POLYMERASE"/>
    <property type="match status" value="1"/>
</dbReference>
<dbReference type="InterPro" id="IPR043502">
    <property type="entry name" value="DNA/RNA_pol_sf"/>
</dbReference>
<name>A5BF01_VITVI</name>
<protein>
    <recommendedName>
        <fullName evidence="1">Reverse transcriptase Ty1/copia-type domain-containing protein</fullName>
    </recommendedName>
</protein>
<evidence type="ECO:0000313" key="2">
    <source>
        <dbReference type="EMBL" id="CAN70086.1"/>
    </source>
</evidence>
<dbReference type="Pfam" id="PF07727">
    <property type="entry name" value="RVT_2"/>
    <property type="match status" value="1"/>
</dbReference>
<evidence type="ECO:0000259" key="1">
    <source>
        <dbReference type="Pfam" id="PF07727"/>
    </source>
</evidence>
<dbReference type="AlphaFoldDB" id="A5BF01"/>
<dbReference type="EMBL" id="AM457174">
    <property type="protein sequence ID" value="CAN70086.1"/>
    <property type="molecule type" value="Genomic_DNA"/>
</dbReference>
<dbReference type="InterPro" id="IPR013103">
    <property type="entry name" value="RVT_2"/>
</dbReference>
<dbReference type="CDD" id="cd09272">
    <property type="entry name" value="RNase_HI_RT_Ty1"/>
    <property type="match status" value="1"/>
</dbReference>
<reference evidence="2" key="1">
    <citation type="journal article" date="2007" name="PLoS ONE">
        <title>The first genome sequence of an elite grapevine cultivar (Pinot noir Vitis vinifera L.): coping with a highly heterozygous genome.</title>
        <authorList>
            <person name="Velasco R."/>
            <person name="Zharkikh A."/>
            <person name="Troggio M."/>
            <person name="Cartwright D.A."/>
            <person name="Cestaro A."/>
            <person name="Pruss D."/>
            <person name="Pindo M."/>
            <person name="FitzGerald L.M."/>
            <person name="Vezzulli S."/>
            <person name="Reid J."/>
            <person name="Malacarne G."/>
            <person name="Iliev D."/>
            <person name="Coppola G."/>
            <person name="Wardell B."/>
            <person name="Micheletti D."/>
            <person name="Macalma T."/>
            <person name="Facci M."/>
            <person name="Mitchell J.T."/>
            <person name="Perazzolli M."/>
            <person name="Eldredge G."/>
            <person name="Gatto P."/>
            <person name="Oyzerski R."/>
            <person name="Moretto M."/>
            <person name="Gutin N."/>
            <person name="Stefanini M."/>
            <person name="Chen Y."/>
            <person name="Segala C."/>
            <person name="Davenport C."/>
            <person name="Dematte L."/>
            <person name="Mraz A."/>
            <person name="Battilana J."/>
            <person name="Stormo K."/>
            <person name="Costa F."/>
            <person name="Tao Q."/>
            <person name="Si-Ammour A."/>
            <person name="Harkins T."/>
            <person name="Lackey A."/>
            <person name="Perbost C."/>
            <person name="Taillon B."/>
            <person name="Stella A."/>
            <person name="Solovyev V."/>
            <person name="Fawcett J.A."/>
            <person name="Sterck L."/>
            <person name="Vandepoele K."/>
            <person name="Grando S.M."/>
            <person name="Toppo S."/>
            <person name="Moser C."/>
            <person name="Lanchbury J."/>
            <person name="Bogden R."/>
            <person name="Skolnick M."/>
            <person name="Sgaramella V."/>
            <person name="Bhatnagar S.K."/>
            <person name="Fontana P."/>
            <person name="Gutin A."/>
            <person name="Van de Peer Y."/>
            <person name="Salamini F."/>
            <person name="Viola R."/>
        </authorList>
    </citation>
    <scope>NUCLEOTIDE SEQUENCE</scope>
</reference>
<gene>
    <name evidence="2" type="ORF">VITISV_003007</name>
</gene>
<dbReference type="PANTHER" id="PTHR11439">
    <property type="entry name" value="GAG-POL-RELATED RETROTRANSPOSON"/>
    <property type="match status" value="1"/>
</dbReference>
<sequence>MFIIYTENNATYRFLVTKLENSLVDVNTVIETNNADFFENIFPMKLNGDQQVQKTDLPHGAKIIGCKRIFKTKLKQDGSIEKYKTRLVAKDFIQRKDVDYFDTFVPMTRITSIRVLTTLVSNHNLVIYQMDVKTAFLNGDLENEIYMEQPEGCVVLEKEKEVSPKQWHDKFDHVLVTNGYFINDADKCIYNKYEDNTCVVICFYVDDMLIFGTSLKAMRKTKKFLGSKFDMKDLREIEDHWTVVHRVLKYLRGTINYGLCFSGFPSVLEGFGNANWILDSDEMKSTSGYVFILSGSAVSWKSTKQTYITRSTMEAEFIALEKTSFEAE</sequence>
<dbReference type="SUPFAM" id="SSF56672">
    <property type="entry name" value="DNA/RNA polymerases"/>
    <property type="match status" value="1"/>
</dbReference>